<reference evidence="7 8" key="1">
    <citation type="submission" date="2020-04" db="EMBL/GenBank/DDBJ databases">
        <title>Azohydromonas sp. isolated from soil.</title>
        <authorList>
            <person name="Dahal R.H."/>
        </authorList>
    </citation>
    <scope>NUCLEOTIDE SEQUENCE [LARGE SCALE GENOMIC DNA]</scope>
    <source>
        <strain evidence="7 8">G-1-1-14</strain>
    </source>
</reference>
<dbReference type="SUPFAM" id="SSF52540">
    <property type="entry name" value="P-loop containing nucleoside triphosphate hydrolases"/>
    <property type="match status" value="1"/>
</dbReference>
<dbReference type="PROSITE" id="PS00675">
    <property type="entry name" value="SIGMA54_INTERACT_1"/>
    <property type="match status" value="1"/>
</dbReference>
<dbReference type="CDD" id="cd00009">
    <property type="entry name" value="AAA"/>
    <property type="match status" value="1"/>
</dbReference>
<keyword evidence="5" id="KW-0804">Transcription</keyword>
<dbReference type="PROSITE" id="PS00688">
    <property type="entry name" value="SIGMA54_INTERACT_3"/>
    <property type="match status" value="1"/>
</dbReference>
<dbReference type="InterPro" id="IPR009057">
    <property type="entry name" value="Homeodomain-like_sf"/>
</dbReference>
<dbReference type="InterPro" id="IPR025943">
    <property type="entry name" value="Sigma_54_int_dom_ATP-bd_2"/>
</dbReference>
<dbReference type="SUPFAM" id="SSF55781">
    <property type="entry name" value="GAF domain-like"/>
    <property type="match status" value="1"/>
</dbReference>
<proteinExistence type="predicted"/>
<keyword evidence="8" id="KW-1185">Reference proteome</keyword>
<gene>
    <name evidence="7" type="ORF">HHL10_07100</name>
</gene>
<dbReference type="FunFam" id="3.40.50.300:FF:000006">
    <property type="entry name" value="DNA-binding transcriptional regulator NtrC"/>
    <property type="match status" value="1"/>
</dbReference>
<dbReference type="Pfam" id="PF00158">
    <property type="entry name" value="Sigma54_activat"/>
    <property type="match status" value="1"/>
</dbReference>
<dbReference type="GO" id="GO:0006355">
    <property type="term" value="P:regulation of DNA-templated transcription"/>
    <property type="evidence" value="ECO:0007669"/>
    <property type="project" value="InterPro"/>
</dbReference>
<dbReference type="SMART" id="SM00382">
    <property type="entry name" value="AAA"/>
    <property type="match status" value="1"/>
</dbReference>
<comment type="caution">
    <text evidence="7">The sequence shown here is derived from an EMBL/GenBank/DDBJ whole genome shotgun (WGS) entry which is preliminary data.</text>
</comment>
<dbReference type="PROSITE" id="PS50045">
    <property type="entry name" value="SIGMA54_INTERACT_4"/>
    <property type="match status" value="1"/>
</dbReference>
<evidence type="ECO:0000313" key="8">
    <source>
        <dbReference type="Proteomes" id="UP000574067"/>
    </source>
</evidence>
<dbReference type="PROSITE" id="PS00676">
    <property type="entry name" value="SIGMA54_INTERACT_2"/>
    <property type="match status" value="1"/>
</dbReference>
<feature type="domain" description="Sigma-54 factor interaction" evidence="6">
    <location>
        <begin position="351"/>
        <end position="577"/>
    </location>
</feature>
<evidence type="ECO:0000256" key="1">
    <source>
        <dbReference type="ARBA" id="ARBA00022741"/>
    </source>
</evidence>
<keyword evidence="2" id="KW-0067">ATP-binding</keyword>
<dbReference type="EMBL" id="JABBFW010000003">
    <property type="protein sequence ID" value="NML14741.1"/>
    <property type="molecule type" value="Genomic_DNA"/>
</dbReference>
<evidence type="ECO:0000256" key="3">
    <source>
        <dbReference type="ARBA" id="ARBA00023015"/>
    </source>
</evidence>
<dbReference type="InterPro" id="IPR025944">
    <property type="entry name" value="Sigma_54_int_dom_CS"/>
</dbReference>
<dbReference type="Pfam" id="PF02954">
    <property type="entry name" value="HTH_8"/>
    <property type="match status" value="1"/>
</dbReference>
<dbReference type="Gene3D" id="3.30.450.40">
    <property type="match status" value="1"/>
</dbReference>
<evidence type="ECO:0000256" key="5">
    <source>
        <dbReference type="ARBA" id="ARBA00023163"/>
    </source>
</evidence>
<dbReference type="Gene3D" id="1.10.8.60">
    <property type="match status" value="1"/>
</dbReference>
<dbReference type="SUPFAM" id="SSF46689">
    <property type="entry name" value="Homeodomain-like"/>
    <property type="match status" value="1"/>
</dbReference>
<evidence type="ECO:0000256" key="4">
    <source>
        <dbReference type="ARBA" id="ARBA00023125"/>
    </source>
</evidence>
<dbReference type="Proteomes" id="UP000574067">
    <property type="component" value="Unassembled WGS sequence"/>
</dbReference>
<dbReference type="PANTHER" id="PTHR32071">
    <property type="entry name" value="TRANSCRIPTIONAL REGULATORY PROTEIN"/>
    <property type="match status" value="1"/>
</dbReference>
<dbReference type="Pfam" id="PF25601">
    <property type="entry name" value="AAA_lid_14"/>
    <property type="match status" value="1"/>
</dbReference>
<dbReference type="PANTHER" id="PTHR32071:SF77">
    <property type="entry name" value="TRANSCRIPTIONAL REGULATORY PROTEIN"/>
    <property type="match status" value="1"/>
</dbReference>
<name>A0A848F9R0_9BURK</name>
<organism evidence="7 8">
    <name type="scientific">Azohydromonas caseinilytica</name>
    <dbReference type="NCBI Taxonomy" id="2728836"/>
    <lineage>
        <taxon>Bacteria</taxon>
        <taxon>Pseudomonadati</taxon>
        <taxon>Pseudomonadota</taxon>
        <taxon>Betaproteobacteria</taxon>
        <taxon>Burkholderiales</taxon>
        <taxon>Sphaerotilaceae</taxon>
        <taxon>Azohydromonas</taxon>
    </lineage>
</organism>
<dbReference type="GO" id="GO:0005524">
    <property type="term" value="F:ATP binding"/>
    <property type="evidence" value="ECO:0007669"/>
    <property type="project" value="UniProtKB-KW"/>
</dbReference>
<evidence type="ECO:0000256" key="2">
    <source>
        <dbReference type="ARBA" id="ARBA00022840"/>
    </source>
</evidence>
<dbReference type="Gene3D" id="3.40.50.300">
    <property type="entry name" value="P-loop containing nucleotide triphosphate hydrolases"/>
    <property type="match status" value="1"/>
</dbReference>
<evidence type="ECO:0000313" key="7">
    <source>
        <dbReference type="EMBL" id="NML14741.1"/>
    </source>
</evidence>
<dbReference type="InterPro" id="IPR002197">
    <property type="entry name" value="HTH_Fis"/>
</dbReference>
<dbReference type="InterPro" id="IPR002078">
    <property type="entry name" value="Sigma_54_int"/>
</dbReference>
<dbReference type="AlphaFoldDB" id="A0A848F9R0"/>
<evidence type="ECO:0000259" key="6">
    <source>
        <dbReference type="PROSITE" id="PS50045"/>
    </source>
</evidence>
<dbReference type="InterPro" id="IPR025662">
    <property type="entry name" value="Sigma_54_int_dom_ATP-bd_1"/>
</dbReference>
<dbReference type="InterPro" id="IPR058031">
    <property type="entry name" value="AAA_lid_NorR"/>
</dbReference>
<dbReference type="Gene3D" id="1.10.10.60">
    <property type="entry name" value="Homeodomain-like"/>
    <property type="match status" value="1"/>
</dbReference>
<keyword evidence="4" id="KW-0238">DNA-binding</keyword>
<dbReference type="InterPro" id="IPR029016">
    <property type="entry name" value="GAF-like_dom_sf"/>
</dbReference>
<protein>
    <submittedName>
        <fullName evidence="7">Sigma-54-dependent Fis family transcriptional regulator</fullName>
    </submittedName>
</protein>
<dbReference type="InterPro" id="IPR003018">
    <property type="entry name" value="GAF"/>
</dbReference>
<dbReference type="InterPro" id="IPR027417">
    <property type="entry name" value="P-loop_NTPase"/>
</dbReference>
<keyword evidence="1" id="KW-0547">Nucleotide-binding</keyword>
<dbReference type="RefSeq" id="WP_169159634.1">
    <property type="nucleotide sequence ID" value="NZ_JABBFW010000003.1"/>
</dbReference>
<sequence length="721" mass="77157">MSIHRSSIAAPHEGPAAHVDLIRQSHERCTALGLTRIERPDYEPLMRSDLNDARERNRRLHTHAAPVMELLLEQIAGTQSMIVLTDAHGTILHTVGDEDFVHRAGKVALSPGVNWAEHSKGTNAIGTALFAERPTLVHADEHFMHANQFLTCSASPIFDPRGNMLGVLDVSADQRTYHQHTMGLVRMSARMIENHWLNDHCANRLRLHFHSRPEFIGTLLEGIVVIGADGKLLGANRSALDQLGLSGVALRNQTLTSLFGTTVAAVVDHFRSPLALPMKLTLPDGRQFLASARMDWATLAFAAVPAGSPAIETTVPAQPAAATLVDATGPAEPAASPIQPPTALPTGLSYLQTGDAQIEAVVQKARRIINRDIPLLILGETGTGKELLAHAVHQESNRAKQPFVAVNCASIPESLIEAELFGYEEGAFTGARRKGASGRIVQANGGTLFLDEIGDMPLPLQARLLRVLQERCVTPLGSGKAIAVDIAVIGATHRNLREMIQRGEFREDLYYRLNGLVLRLPPLRERSDLALVAQRILANECPQGAPRISAEVMALFQRCDWPGNIRQLANVLRTAAVMAAGEPQITQAHLSDDFLEDVRRLAQQQQAAAPQPLAAQPAALPMDAAMGLPPALPFAAAPAGTAPYGGAAAFAPLGGGAGAPLAPAAPPAVSARTLHEQEIAMIQAALDAAGGNISEASKRLGISRNTIYRKLRWNRPEGGSA</sequence>
<dbReference type="GO" id="GO:0043565">
    <property type="term" value="F:sequence-specific DNA binding"/>
    <property type="evidence" value="ECO:0007669"/>
    <property type="project" value="InterPro"/>
</dbReference>
<dbReference type="PRINTS" id="PR01590">
    <property type="entry name" value="HTHFIS"/>
</dbReference>
<keyword evidence="3" id="KW-0805">Transcription regulation</keyword>
<dbReference type="Pfam" id="PF01590">
    <property type="entry name" value="GAF"/>
    <property type="match status" value="1"/>
</dbReference>
<dbReference type="InterPro" id="IPR003593">
    <property type="entry name" value="AAA+_ATPase"/>
</dbReference>
<accession>A0A848F9R0</accession>